<dbReference type="AlphaFoldDB" id="A0A1E3WC22"/>
<dbReference type="InterPro" id="IPR012347">
    <property type="entry name" value="Ferritin-like"/>
</dbReference>
<proteinExistence type="predicted"/>
<dbReference type="EMBL" id="LPWD01000268">
    <property type="protein sequence ID" value="ODS02617.1"/>
    <property type="molecule type" value="Genomic_DNA"/>
</dbReference>
<gene>
    <name evidence="3" type="ORF">AUC71_01530</name>
</gene>
<dbReference type="InterPro" id="IPR025419">
    <property type="entry name" value="DUF4142"/>
</dbReference>
<keyword evidence="1" id="KW-0732">Signal</keyword>
<dbReference type="PANTHER" id="PTHR38593">
    <property type="entry name" value="BLR2558 PROTEIN"/>
    <property type="match status" value="1"/>
</dbReference>
<dbReference type="PANTHER" id="PTHR38593:SF1">
    <property type="entry name" value="BLR2558 PROTEIN"/>
    <property type="match status" value="1"/>
</dbReference>
<evidence type="ECO:0000313" key="3">
    <source>
        <dbReference type="EMBL" id="ODS02617.1"/>
    </source>
</evidence>
<keyword evidence="4" id="KW-1185">Reference proteome</keyword>
<feature type="signal peptide" evidence="1">
    <location>
        <begin position="1"/>
        <end position="22"/>
    </location>
</feature>
<dbReference type="Gene3D" id="1.20.1260.10">
    <property type="match status" value="1"/>
</dbReference>
<accession>A0A1E3WC22</accession>
<dbReference type="Pfam" id="PF13628">
    <property type="entry name" value="DUF4142"/>
    <property type="match status" value="1"/>
</dbReference>
<protein>
    <recommendedName>
        <fullName evidence="2">DUF4142 domain-containing protein</fullName>
    </recommendedName>
</protein>
<sequence length="179" mass="19359">MHKYLTPLVLALVLLSPGLLRADTPAKPTDPQIAHIAYTAGLIDVEAGKLALKKSRDNDVRAFAQAMVGDHTAVNDQALALVKKLNVTPEDNPTSQSLTKQAEDTRKRLAGLTGTTFDKAYIANEVAFHKTVNAALRTTLIPDAQNSELKSLLERGLKVFEAHLEHAEDLAQQLSSAKS</sequence>
<dbReference type="Proteomes" id="UP000095042">
    <property type="component" value="Unassembled WGS sequence"/>
</dbReference>
<dbReference type="RefSeq" id="WP_069624202.1">
    <property type="nucleotide sequence ID" value="NZ_LPWD01000268.1"/>
</dbReference>
<organism evidence="3 4">
    <name type="scientific">Methyloceanibacter marginalis</name>
    <dbReference type="NCBI Taxonomy" id="1774971"/>
    <lineage>
        <taxon>Bacteria</taxon>
        <taxon>Pseudomonadati</taxon>
        <taxon>Pseudomonadota</taxon>
        <taxon>Alphaproteobacteria</taxon>
        <taxon>Hyphomicrobiales</taxon>
        <taxon>Hyphomicrobiaceae</taxon>
        <taxon>Methyloceanibacter</taxon>
    </lineage>
</organism>
<evidence type="ECO:0000256" key="1">
    <source>
        <dbReference type="SAM" id="SignalP"/>
    </source>
</evidence>
<name>A0A1E3WC22_9HYPH</name>
<feature type="domain" description="DUF4142" evidence="2">
    <location>
        <begin position="29"/>
        <end position="170"/>
    </location>
</feature>
<evidence type="ECO:0000259" key="2">
    <source>
        <dbReference type="Pfam" id="PF13628"/>
    </source>
</evidence>
<comment type="caution">
    <text evidence="3">The sequence shown here is derived from an EMBL/GenBank/DDBJ whole genome shotgun (WGS) entry which is preliminary data.</text>
</comment>
<feature type="chain" id="PRO_5009139190" description="DUF4142 domain-containing protein" evidence="1">
    <location>
        <begin position="23"/>
        <end position="179"/>
    </location>
</feature>
<evidence type="ECO:0000313" key="4">
    <source>
        <dbReference type="Proteomes" id="UP000095042"/>
    </source>
</evidence>
<dbReference type="OrthoDB" id="7867467at2"/>
<reference evidence="3 4" key="1">
    <citation type="journal article" date="2016" name="Environ. Microbiol.">
        <title>New Methyloceanibacter diversity from North Sea sediments includes methanotroph containing solely the soluble methane monooxygenase.</title>
        <authorList>
            <person name="Vekeman B."/>
            <person name="Kerckhof F.M."/>
            <person name="Cremers G."/>
            <person name="de Vos P."/>
            <person name="Vandamme P."/>
            <person name="Boon N."/>
            <person name="Op den Camp H.J."/>
            <person name="Heylen K."/>
        </authorList>
    </citation>
    <scope>NUCLEOTIDE SEQUENCE [LARGE SCALE GENOMIC DNA]</scope>
    <source>
        <strain evidence="3 4">R-67177</strain>
    </source>
</reference>